<gene>
    <name evidence="3" type="ORF">NPIL_508041</name>
</gene>
<dbReference type="AlphaFoldDB" id="A0A8X6IEX5"/>
<name>A0A8X6IEX5_NEPPI</name>
<keyword evidence="2" id="KW-0812">Transmembrane</keyword>
<dbReference type="Proteomes" id="UP000887013">
    <property type="component" value="Unassembled WGS sequence"/>
</dbReference>
<keyword evidence="2" id="KW-0472">Membrane</keyword>
<evidence type="ECO:0000313" key="4">
    <source>
        <dbReference type="Proteomes" id="UP000887013"/>
    </source>
</evidence>
<organism evidence="3 4">
    <name type="scientific">Nephila pilipes</name>
    <name type="common">Giant wood spider</name>
    <name type="synonym">Nephila maculata</name>
    <dbReference type="NCBI Taxonomy" id="299642"/>
    <lineage>
        <taxon>Eukaryota</taxon>
        <taxon>Metazoa</taxon>
        <taxon>Ecdysozoa</taxon>
        <taxon>Arthropoda</taxon>
        <taxon>Chelicerata</taxon>
        <taxon>Arachnida</taxon>
        <taxon>Araneae</taxon>
        <taxon>Araneomorphae</taxon>
        <taxon>Entelegynae</taxon>
        <taxon>Araneoidea</taxon>
        <taxon>Nephilidae</taxon>
        <taxon>Nephila</taxon>
    </lineage>
</organism>
<accession>A0A8X6IEX5</accession>
<proteinExistence type="predicted"/>
<protein>
    <submittedName>
        <fullName evidence="3">Uncharacterized protein</fullName>
    </submittedName>
</protein>
<evidence type="ECO:0000313" key="3">
    <source>
        <dbReference type="EMBL" id="GFS43225.1"/>
    </source>
</evidence>
<dbReference type="EMBL" id="BMAW01090151">
    <property type="protein sequence ID" value="GFS43225.1"/>
    <property type="molecule type" value="Genomic_DNA"/>
</dbReference>
<evidence type="ECO:0000256" key="1">
    <source>
        <dbReference type="SAM" id="MobiDB-lite"/>
    </source>
</evidence>
<keyword evidence="4" id="KW-1185">Reference proteome</keyword>
<keyword evidence="2" id="KW-1133">Transmembrane helix</keyword>
<evidence type="ECO:0000256" key="2">
    <source>
        <dbReference type="SAM" id="Phobius"/>
    </source>
</evidence>
<comment type="caution">
    <text evidence="3">The sequence shown here is derived from an EMBL/GenBank/DDBJ whole genome shotgun (WGS) entry which is preliminary data.</text>
</comment>
<sequence length="201" mass="23672">MFSEHNTDTKEDDELDHDESKDNNNSNDFVAKRLEKRCRKERNLDKMQEFFLIILELSFKGLTSATVQTERENPDRCLSPLMFLRIFAILTAMRQCSLVPTLLVQHEHPDISITLDIRGGVQKLQKWDKNEKKIAMDIFSYIGGLMGCWLGISVWACTGIVETTFWTFLRFMKQYVKRFRHSPPTRNQLLFRRNHRSTLVI</sequence>
<feature type="transmembrane region" description="Helical" evidence="2">
    <location>
        <begin position="138"/>
        <end position="169"/>
    </location>
</feature>
<feature type="region of interest" description="Disordered" evidence="1">
    <location>
        <begin position="1"/>
        <end position="26"/>
    </location>
</feature>
<reference evidence="3" key="1">
    <citation type="submission" date="2020-08" db="EMBL/GenBank/DDBJ databases">
        <title>Multicomponent nature underlies the extraordinary mechanical properties of spider dragline silk.</title>
        <authorList>
            <person name="Kono N."/>
            <person name="Nakamura H."/>
            <person name="Mori M."/>
            <person name="Yoshida Y."/>
            <person name="Ohtoshi R."/>
            <person name="Malay A.D."/>
            <person name="Moran D.A.P."/>
            <person name="Tomita M."/>
            <person name="Numata K."/>
            <person name="Arakawa K."/>
        </authorList>
    </citation>
    <scope>NUCLEOTIDE SEQUENCE</scope>
</reference>